<dbReference type="InterPro" id="IPR057478">
    <property type="entry name" value="DAAF9_2"/>
</dbReference>
<feature type="non-terminal residue" evidence="6">
    <location>
        <position position="1"/>
    </location>
</feature>
<feature type="transmembrane region" description="Helical" evidence="1">
    <location>
        <begin position="19"/>
        <end position="38"/>
    </location>
</feature>
<sequence>YCVDPENTSCLLSMPLETLAILLVICGAFITKSAVYVYCNPLNYPHLLPYIAHWPNLRLHCTNQQQYDNDADAAEDFKIFSFVAMSKDSHSIGMPFGTKSRPVAFDPFIIEKWPIVQASALEDYGGLESVCLIHFTHFVMKLKSSSLQRGFFTMKHEIVNINEDLWALFDVVDPVDLEKIITKKFLCLRSNGTIHASNSSRELTEEEVGEPLQSFFAFGNLTKKVTTKQNVRLPYCLFGQHSSSLPKFQETSKPLGFSGMNNSSALHMVCQAVSSKIAISCSRTYFFTSGQPLTLYQEDQYMHLDHPGQMIELLERLYKAVVASILHAIDVFSSTTSVQKSKEACLESLVESCTENIIPTGLEILKSKKAYCFFLHGLDMFGSPVSLSENSLPGSLKLAGLKLLDIPSIEHPGNILGSMEFSETFLNSRILVETENGDVAANQRHLILTSRIPRCMAWEMRKDKENIAKTLQSFLHSASQPLGEVLVDGVSCSALGSKDYGAMTDGTLYICDEGVLFTDSGNHLVVFPLSYTEEMTLFDGVVSKWQKRKTDPVLKCLEEVPENVSEIYASLKMKYSVNVKGASKVREMQKATANLNNFDRFLAHLKASSVLKTVSIPERDLAKVLVEPVSHTIKETKDNVIVVNLLTGVPGSHQEELCKALVNMAKEQNRWMILKPPLDSDEFFKPQQIHDALTSVYNAARKQRQSVRAATGGRKKMRALLVAPGFTNTERVVYSILNHPNPDVARHLGIGTITCCVDPLNTFLSNRSTDAESIVSETSFMDVGMIRSRHLSSPGWWKGMDHSSVLHPSFNKVCLSFYQPLERNKFLNNLKTIHMTSGKDNVPGHLYHIRGTTKFTDSDHLTEVYFTTLSGYLSLAAVQNVPIAHPPSTLSSLGVKHSTPPGLRSGSVFQQGASSLLFVGINLEEGSLKAWLRTCAKQKPTKLPIKTRNSLSKEELHRVHEEHHLDSLPEGWFYNGSQYLNFAGERNNSITQIWTLFLKTILIRVMKRLKQ</sequence>
<evidence type="ECO:0000259" key="2">
    <source>
        <dbReference type="Pfam" id="PF23281"/>
    </source>
</evidence>
<evidence type="ECO:0000259" key="3">
    <source>
        <dbReference type="Pfam" id="PF23319"/>
    </source>
</evidence>
<dbReference type="PANTHER" id="PTHR33664:SF1">
    <property type="entry name" value="DYNEIN AXONEMAL ASSEMBLY FACTOR 9"/>
    <property type="match status" value="1"/>
</dbReference>
<dbReference type="STRING" id="307972.A0A2G8JC04"/>
<evidence type="ECO:0000259" key="5">
    <source>
        <dbReference type="Pfam" id="PF25204"/>
    </source>
</evidence>
<feature type="domain" description="DAAF9" evidence="5">
    <location>
        <begin position="643"/>
        <end position="768"/>
    </location>
</feature>
<dbReference type="Proteomes" id="UP000230750">
    <property type="component" value="Unassembled WGS sequence"/>
</dbReference>
<dbReference type="InterPro" id="IPR040342">
    <property type="entry name" value="DNAAF9"/>
</dbReference>
<keyword evidence="1" id="KW-0812">Transmembrane</keyword>
<dbReference type="InterPro" id="IPR058844">
    <property type="entry name" value="PB_DAAF9"/>
</dbReference>
<keyword evidence="1" id="KW-1133">Transmembrane helix</keyword>
<keyword evidence="1" id="KW-0472">Membrane</keyword>
<name>A0A2G8JC04_STIJA</name>
<dbReference type="Pfam" id="PF23319">
    <property type="entry name" value="CobW_C_DAAF9"/>
    <property type="match status" value="1"/>
</dbReference>
<dbReference type="Pfam" id="PF23281">
    <property type="entry name" value="DAAF9_N"/>
    <property type="match status" value="1"/>
</dbReference>
<comment type="caution">
    <text evidence="6">The sequence shown here is derived from an EMBL/GenBank/DDBJ whole genome shotgun (WGS) entry which is preliminary data.</text>
</comment>
<dbReference type="Pfam" id="PF25203">
    <property type="entry name" value="PB_DAAF9"/>
    <property type="match status" value="1"/>
</dbReference>
<feature type="domain" description="DAAF9 N-terminal" evidence="2">
    <location>
        <begin position="29"/>
        <end position="126"/>
    </location>
</feature>
<evidence type="ECO:0000259" key="4">
    <source>
        <dbReference type="Pfam" id="PF25203"/>
    </source>
</evidence>
<accession>A0A2G8JC04</accession>
<organism evidence="6 7">
    <name type="scientific">Stichopus japonicus</name>
    <name type="common">Sea cucumber</name>
    <dbReference type="NCBI Taxonomy" id="307972"/>
    <lineage>
        <taxon>Eukaryota</taxon>
        <taxon>Metazoa</taxon>
        <taxon>Echinodermata</taxon>
        <taxon>Eleutherozoa</taxon>
        <taxon>Echinozoa</taxon>
        <taxon>Holothuroidea</taxon>
        <taxon>Aspidochirotacea</taxon>
        <taxon>Aspidochirotida</taxon>
        <taxon>Stichopodidae</taxon>
        <taxon>Apostichopus</taxon>
    </lineage>
</organism>
<dbReference type="OrthoDB" id="72033at2759"/>
<keyword evidence="7" id="KW-1185">Reference proteome</keyword>
<feature type="domain" description="DAAF9 CobW C-like" evidence="3">
    <location>
        <begin position="812"/>
        <end position="878"/>
    </location>
</feature>
<proteinExistence type="predicted"/>
<reference evidence="6 7" key="1">
    <citation type="journal article" date="2017" name="PLoS Biol.">
        <title>The sea cucumber genome provides insights into morphological evolution and visceral regeneration.</title>
        <authorList>
            <person name="Zhang X."/>
            <person name="Sun L."/>
            <person name="Yuan J."/>
            <person name="Sun Y."/>
            <person name="Gao Y."/>
            <person name="Zhang L."/>
            <person name="Li S."/>
            <person name="Dai H."/>
            <person name="Hamel J.F."/>
            <person name="Liu C."/>
            <person name="Yu Y."/>
            <person name="Liu S."/>
            <person name="Lin W."/>
            <person name="Guo K."/>
            <person name="Jin S."/>
            <person name="Xu P."/>
            <person name="Storey K.B."/>
            <person name="Huan P."/>
            <person name="Zhang T."/>
            <person name="Zhou Y."/>
            <person name="Zhang J."/>
            <person name="Lin C."/>
            <person name="Li X."/>
            <person name="Xing L."/>
            <person name="Huo D."/>
            <person name="Sun M."/>
            <person name="Wang L."/>
            <person name="Mercier A."/>
            <person name="Li F."/>
            <person name="Yang H."/>
            <person name="Xiang J."/>
        </authorList>
    </citation>
    <scope>NUCLEOTIDE SEQUENCE [LARGE SCALE GENOMIC DNA]</scope>
    <source>
        <strain evidence="6">Shaxun</strain>
        <tissue evidence="6">Muscle</tissue>
    </source>
</reference>
<dbReference type="InterPro" id="IPR056414">
    <property type="entry name" value="DAAF9_CobW_C"/>
</dbReference>
<dbReference type="Pfam" id="PF25204">
    <property type="entry name" value="DAAF9_2"/>
    <property type="match status" value="1"/>
</dbReference>
<feature type="domain" description="DAAF9 pita-bread-like" evidence="4">
    <location>
        <begin position="181"/>
        <end position="443"/>
    </location>
</feature>
<gene>
    <name evidence="6" type="ORF">BSL78_29910</name>
</gene>
<evidence type="ECO:0000313" key="6">
    <source>
        <dbReference type="EMBL" id="PIK33276.1"/>
    </source>
</evidence>
<protein>
    <submittedName>
        <fullName evidence="6">Uncharacterized protein</fullName>
    </submittedName>
</protein>
<dbReference type="InterPro" id="IPR056498">
    <property type="entry name" value="DAAF9_N"/>
</dbReference>
<evidence type="ECO:0000313" key="7">
    <source>
        <dbReference type="Proteomes" id="UP000230750"/>
    </source>
</evidence>
<dbReference type="PANTHER" id="PTHR33664">
    <property type="entry name" value="RCG26366"/>
    <property type="match status" value="1"/>
</dbReference>
<dbReference type="AlphaFoldDB" id="A0A2G8JC04"/>
<evidence type="ECO:0000256" key="1">
    <source>
        <dbReference type="SAM" id="Phobius"/>
    </source>
</evidence>
<dbReference type="EMBL" id="MRZV01002648">
    <property type="protein sequence ID" value="PIK33276.1"/>
    <property type="molecule type" value="Genomic_DNA"/>
</dbReference>